<dbReference type="GO" id="GO:0007030">
    <property type="term" value="P:Golgi organization"/>
    <property type="evidence" value="ECO:0007669"/>
    <property type="project" value="InterPro"/>
</dbReference>
<dbReference type="PANTHER" id="PTHR13066:SF2">
    <property type="entry name" value="GOLGIN-45"/>
    <property type="match status" value="1"/>
</dbReference>
<protein>
    <submittedName>
        <fullName evidence="3">Uncharacterized protein</fullName>
    </submittedName>
</protein>
<accession>A0AAV5VLZ4</accession>
<evidence type="ECO:0000313" key="4">
    <source>
        <dbReference type="Proteomes" id="UP001432322"/>
    </source>
</evidence>
<comment type="caution">
    <text evidence="3">The sequence shown here is derived from an EMBL/GenBank/DDBJ whole genome shotgun (WGS) entry which is preliminary data.</text>
</comment>
<dbReference type="Proteomes" id="UP001432322">
    <property type="component" value="Unassembled WGS sequence"/>
</dbReference>
<reference evidence="3" key="1">
    <citation type="submission" date="2023-10" db="EMBL/GenBank/DDBJ databases">
        <title>Genome assembly of Pristionchus species.</title>
        <authorList>
            <person name="Yoshida K."/>
            <person name="Sommer R.J."/>
        </authorList>
    </citation>
    <scope>NUCLEOTIDE SEQUENCE</scope>
    <source>
        <strain evidence="3">RS5133</strain>
    </source>
</reference>
<name>A0AAV5VLZ4_9BILA</name>
<dbReference type="GO" id="GO:0000139">
    <property type="term" value="C:Golgi membrane"/>
    <property type="evidence" value="ECO:0007669"/>
    <property type="project" value="TreeGrafter"/>
</dbReference>
<sequence>LSLDMDGVSSSSQSSLPSPSNGRISAPYDDTRKSKKKFVPWEPHKAACGEEKQSSEVPPIIPPLYPYQLTNPSDRSFVFDGLPLVDGRKERMKKCQSEVEEELREEIERMEGRLREETKKTEELRRVLMATMENDVVEYVMSMTHDKTKLAAMIDEYSQKLASDSDRVDGLSIERDIWRSKYVAMSVRAHEEGTRAERALNVALAAQKLLSEIIPLVPPPFSTRALDLSTRPLSHLFSRSPCDERICARDPIYSNLTITCCSKCSGREIYLL</sequence>
<feature type="compositionally biased region" description="Low complexity" evidence="2">
    <location>
        <begin position="9"/>
        <end position="20"/>
    </location>
</feature>
<evidence type="ECO:0000313" key="3">
    <source>
        <dbReference type="EMBL" id="GMT19077.1"/>
    </source>
</evidence>
<keyword evidence="1" id="KW-0175">Coiled coil</keyword>
<dbReference type="GO" id="GO:0043001">
    <property type="term" value="P:Golgi to plasma membrane protein transport"/>
    <property type="evidence" value="ECO:0007669"/>
    <property type="project" value="InterPro"/>
</dbReference>
<gene>
    <name evidence="3" type="ORF">PFISCL1PPCAC_10374</name>
</gene>
<evidence type="ECO:0000256" key="1">
    <source>
        <dbReference type="SAM" id="Coils"/>
    </source>
</evidence>
<keyword evidence="4" id="KW-1185">Reference proteome</keyword>
<feature type="coiled-coil region" evidence="1">
    <location>
        <begin position="93"/>
        <end position="127"/>
    </location>
</feature>
<dbReference type="AlphaFoldDB" id="A0AAV5VLZ4"/>
<dbReference type="EMBL" id="BTSY01000003">
    <property type="protein sequence ID" value="GMT19077.1"/>
    <property type="molecule type" value="Genomic_DNA"/>
</dbReference>
<dbReference type="InterPro" id="IPR027095">
    <property type="entry name" value="Golgin-45"/>
</dbReference>
<evidence type="ECO:0000256" key="2">
    <source>
        <dbReference type="SAM" id="MobiDB-lite"/>
    </source>
</evidence>
<dbReference type="PANTHER" id="PTHR13066">
    <property type="entry name" value="BASIC LEUCINE ZIPPER NUCLEAR FACTOR 1 BLZF1 PROTEIN"/>
    <property type="match status" value="1"/>
</dbReference>
<proteinExistence type="predicted"/>
<organism evidence="3 4">
    <name type="scientific">Pristionchus fissidentatus</name>
    <dbReference type="NCBI Taxonomy" id="1538716"/>
    <lineage>
        <taxon>Eukaryota</taxon>
        <taxon>Metazoa</taxon>
        <taxon>Ecdysozoa</taxon>
        <taxon>Nematoda</taxon>
        <taxon>Chromadorea</taxon>
        <taxon>Rhabditida</taxon>
        <taxon>Rhabditina</taxon>
        <taxon>Diplogasteromorpha</taxon>
        <taxon>Diplogasteroidea</taxon>
        <taxon>Neodiplogasteridae</taxon>
        <taxon>Pristionchus</taxon>
    </lineage>
</organism>
<feature type="non-terminal residue" evidence="3">
    <location>
        <position position="1"/>
    </location>
</feature>
<feature type="region of interest" description="Disordered" evidence="2">
    <location>
        <begin position="1"/>
        <end position="35"/>
    </location>
</feature>